<evidence type="ECO:0000313" key="2">
    <source>
        <dbReference type="Proteomes" id="UP000185860"/>
    </source>
</evidence>
<evidence type="ECO:0000313" key="1">
    <source>
        <dbReference type="EMBL" id="OKH30607.1"/>
    </source>
</evidence>
<dbReference type="OrthoDB" id="494155at2"/>
<dbReference type="STRING" id="454136.NIES2119_30660"/>
<organism evidence="1 2">
    <name type="scientific">[Phormidium ambiguum] IAM M-71</name>
    <dbReference type="NCBI Taxonomy" id="454136"/>
    <lineage>
        <taxon>Bacteria</taxon>
        <taxon>Bacillati</taxon>
        <taxon>Cyanobacteriota</taxon>
        <taxon>Cyanophyceae</taxon>
        <taxon>Oscillatoriophycideae</taxon>
        <taxon>Aerosakkonematales</taxon>
        <taxon>Aerosakkonemataceae</taxon>
        <taxon>Floridanema</taxon>
    </lineage>
</organism>
<comment type="caution">
    <text evidence="1">The sequence shown here is derived from an EMBL/GenBank/DDBJ whole genome shotgun (WGS) entry which is preliminary data.</text>
</comment>
<dbReference type="EMBL" id="MRCE01000062">
    <property type="protein sequence ID" value="OKH30607.1"/>
    <property type="molecule type" value="Genomic_DNA"/>
</dbReference>
<reference evidence="1 2" key="1">
    <citation type="submission" date="2016-11" db="EMBL/GenBank/DDBJ databases">
        <title>Draft Genome Sequences of Nine Cyanobacterial Strains from Diverse Habitats.</title>
        <authorList>
            <person name="Zhu T."/>
            <person name="Hou S."/>
            <person name="Lu X."/>
            <person name="Hess W.R."/>
        </authorList>
    </citation>
    <scope>NUCLEOTIDE SEQUENCE [LARGE SCALE GENOMIC DNA]</scope>
    <source>
        <strain evidence="1 2">IAM M-71</strain>
    </source>
</reference>
<proteinExistence type="predicted"/>
<accession>A0A1U7I3E1</accession>
<gene>
    <name evidence="1" type="ORF">NIES2119_30660</name>
</gene>
<sequence length="1050" mass="120912">MTSKHTFEENSDPLAKLDYNPLLDSILEALKNNNIFKFSPDGNRLLISAYKIAYEIATKKENLPANPLTQTMGIRAATVNFSSETEFYSKIQAIRDELKEQLDTAGGENQTKARVENLCTELSQFNSDKAALPFNYPFTTNHTFRSQRLIIENSLAERKGTGTQSVIKAHHLNVRFEGLSQFDEKLSASLKAYIDTIASPDSEDWEELNDLLVNISNQDKEKTSEITELRKIVDTESLPRLLRDIKIEYLEYLRNECAKTNLSKTNALGFECLETLIARLQIFSNYIDNPELDEAHYEVTYLKATVNLQTAFSQANAFDMLPIIPDYEGVIGESIDKDRGIKEFNLGLRLKLNGAVNAYNEDSALDYYMTEIDPNSQRHKDQLNDPARAKNFKIKVLKIACLYYFIFAVDENGKIPDKSFNPIEKFESDVLSKLKPDAIIDDPKATDTQVRDLLCQIKNSLLNQKGWQVITKLDALKNLLQSFLKKREILDPFSKSVQICINKSLLQKTPAKILNSRSFFSLDLNQEDQLKAKTKAREALAYIEVKPPEVNPESLTSLAVTFTFDDVRYFTDGEQQEFAMKHDISGIKAMPVVFAPQQVKYTTNNQGVTTEEWDYHPIYKQYFNNKKVIIIPYRYQNLRENIFNNIQSPEARIYRQVFTILTYLCLSICREQIADKLFIPIFRFHFSDITDTTEDEEFLNSLTKALAHIIRRDCLADAQGLNIKKFGIPDESFKFRVQQALSSMYSLVPKKFKFQSGYEPQLDKLAIIVVSSWLSDAVWDEKDRATRRSNIYGEIILINKVSDTVIKIEPFKTFSDNEKHYRMYKEPTIVSDEITKLYQQDYRHILYIAKAPYTRSLGLTQFESDPESLFFMSQDVIKYLKQGKPDIKLYPVFMDTYPAINLTSGKVDSFYIPDIEELAKLSVDKSQKTRVFLNLFTGRSVDKKRTFFNSVVCYSTLLNIYDPSDTKDIMMGLLDKDSTLQQTILQYITLFHFSRYEVNRNIAFKLNPYSKLIGDEGIGTVSTFTYTNRNVKFNNLAFLTSIRSALYDKK</sequence>
<dbReference type="Proteomes" id="UP000185860">
    <property type="component" value="Unassembled WGS sequence"/>
</dbReference>
<protein>
    <submittedName>
        <fullName evidence="1">Uncharacterized protein</fullName>
    </submittedName>
</protein>
<dbReference type="AlphaFoldDB" id="A0A1U7I3E1"/>
<name>A0A1U7I3E1_9CYAN</name>
<dbReference type="RefSeq" id="WP_073597279.1">
    <property type="nucleotide sequence ID" value="NZ_MRCE01000062.1"/>
</dbReference>